<keyword evidence="1" id="KW-1133">Transmembrane helix</keyword>
<keyword evidence="1" id="KW-0812">Transmembrane</keyword>
<protein>
    <recommendedName>
        <fullName evidence="4">DUF3447 domain-containing protein</fullName>
    </recommendedName>
</protein>
<feature type="transmembrane region" description="Helical" evidence="1">
    <location>
        <begin position="412"/>
        <end position="438"/>
    </location>
</feature>
<dbReference type="EMBL" id="JAPFFF010000056">
    <property type="protein sequence ID" value="KAK8838154.1"/>
    <property type="molecule type" value="Genomic_DNA"/>
</dbReference>
<evidence type="ECO:0008006" key="4">
    <source>
        <dbReference type="Google" id="ProtNLM"/>
    </source>
</evidence>
<evidence type="ECO:0000256" key="1">
    <source>
        <dbReference type="SAM" id="Phobius"/>
    </source>
</evidence>
<evidence type="ECO:0000313" key="3">
    <source>
        <dbReference type="Proteomes" id="UP001470230"/>
    </source>
</evidence>
<feature type="transmembrane region" description="Helical" evidence="1">
    <location>
        <begin position="380"/>
        <end position="400"/>
    </location>
</feature>
<dbReference type="PANTHER" id="PTHR24159:SF5">
    <property type="entry name" value="ANK_REP_REGION DOMAIN-CONTAINING PROTEIN"/>
    <property type="match status" value="1"/>
</dbReference>
<dbReference type="PANTHER" id="PTHR24159">
    <property type="match status" value="1"/>
</dbReference>
<gene>
    <name evidence="2" type="ORF">M9Y10_035570</name>
</gene>
<keyword evidence="3" id="KW-1185">Reference proteome</keyword>
<organism evidence="2 3">
    <name type="scientific">Tritrichomonas musculus</name>
    <dbReference type="NCBI Taxonomy" id="1915356"/>
    <lineage>
        <taxon>Eukaryota</taxon>
        <taxon>Metamonada</taxon>
        <taxon>Parabasalia</taxon>
        <taxon>Tritrichomonadida</taxon>
        <taxon>Tritrichomonadidae</taxon>
        <taxon>Tritrichomonas</taxon>
    </lineage>
</organism>
<dbReference type="SUPFAM" id="SSF48403">
    <property type="entry name" value="Ankyrin repeat"/>
    <property type="match status" value="1"/>
</dbReference>
<reference evidence="2 3" key="1">
    <citation type="submission" date="2024-04" db="EMBL/GenBank/DDBJ databases">
        <title>Tritrichomonas musculus Genome.</title>
        <authorList>
            <person name="Alves-Ferreira E."/>
            <person name="Grigg M."/>
            <person name="Lorenzi H."/>
            <person name="Galac M."/>
        </authorList>
    </citation>
    <scope>NUCLEOTIDE SEQUENCE [LARGE SCALE GENOMIC DNA]</scope>
    <source>
        <strain evidence="2 3">EAF2021</strain>
    </source>
</reference>
<dbReference type="Proteomes" id="UP001470230">
    <property type="component" value="Unassembled WGS sequence"/>
</dbReference>
<comment type="caution">
    <text evidence="2">The sequence shown here is derived from an EMBL/GenBank/DDBJ whole genome shotgun (WGS) entry which is preliminary data.</text>
</comment>
<sequence length="439" mass="53206">MEIEEYIKRRQNLQSFLLKYLEYVDENEEDYQIFINLLEEQRIRESPNDLKELLNLIVSIANNHHKEYNLIEKLQKIILFLKDDIKSNFLRTDIFHIFKSNKLILLFLFEKNVLPLSKYIMHVLTQKKYVENNYTQFFAPELKKFIEKAELFDEFDEKWKDKPEEFEENRKKGENEDLICQIIRDDSIDIFISHVSQNQMPLRSNIKRSIFEMNKSLTVPKKPLNVPKPQYFTRVVPDEKVVTLIEYTAFFGSIQIFKYLYLNENSLLESSIWPYAMHSNNPELINFIVENKIVPYNDCYMKSFLEALKCHHNDVANYIYENYLKKWQLDDIKIFRKSLKYYNFVFMKNKFNDLHSFYFLCKYNYVSLVELLLKEKKVDVNYVIISKLILFLMTFLFAFIANIIPKNINLKLCFIFVFFLNDVFLTFFFIMFLIKLIFK</sequence>
<keyword evidence="1" id="KW-0472">Membrane</keyword>
<name>A0ABR2GW30_9EUKA</name>
<dbReference type="InterPro" id="IPR036770">
    <property type="entry name" value="Ankyrin_rpt-contain_sf"/>
</dbReference>
<proteinExistence type="predicted"/>
<evidence type="ECO:0000313" key="2">
    <source>
        <dbReference type="EMBL" id="KAK8838154.1"/>
    </source>
</evidence>
<accession>A0ABR2GW30</accession>